<dbReference type="PROSITE" id="PS50038">
    <property type="entry name" value="FZ"/>
    <property type="match status" value="1"/>
</dbReference>
<dbReference type="InterPro" id="IPR020067">
    <property type="entry name" value="Frizzled_dom"/>
</dbReference>
<keyword evidence="5 14" id="KW-0812">Transmembrane</keyword>
<dbReference type="GO" id="GO:0060070">
    <property type="term" value="P:canonical Wnt signaling pathway"/>
    <property type="evidence" value="ECO:0007669"/>
    <property type="project" value="TreeGrafter"/>
</dbReference>
<dbReference type="AlphaFoldDB" id="A0A6F9DE14"/>
<dbReference type="InterPro" id="IPR036790">
    <property type="entry name" value="Frizzled_dom_sf"/>
</dbReference>
<dbReference type="SMART" id="SM01330">
    <property type="entry name" value="Frizzled"/>
    <property type="match status" value="1"/>
</dbReference>
<protein>
    <submittedName>
        <fullName evidence="17">Fz4 frizzled receptor</fullName>
    </submittedName>
</protein>
<feature type="disulfide bond" evidence="12">
    <location>
        <begin position="64"/>
        <end position="110"/>
    </location>
</feature>
<evidence type="ECO:0000256" key="3">
    <source>
        <dbReference type="ARBA" id="ARBA00022473"/>
    </source>
</evidence>
<dbReference type="Gene3D" id="1.10.2000.10">
    <property type="entry name" value="Frizzled cysteine-rich domain"/>
    <property type="match status" value="1"/>
</dbReference>
<dbReference type="Pfam" id="PF01392">
    <property type="entry name" value="Fz"/>
    <property type="match status" value="1"/>
</dbReference>
<feature type="compositionally biased region" description="Basic and acidic residues" evidence="13">
    <location>
        <begin position="528"/>
        <end position="537"/>
    </location>
</feature>
<dbReference type="Pfam" id="PF01534">
    <property type="entry name" value="Frizzled"/>
    <property type="match status" value="1"/>
</dbReference>
<dbReference type="GO" id="GO:0035567">
    <property type="term" value="P:non-canonical Wnt signaling pathway"/>
    <property type="evidence" value="ECO:0007669"/>
    <property type="project" value="TreeGrafter"/>
</dbReference>
<feature type="transmembrane region" description="Helical" evidence="14">
    <location>
        <begin position="398"/>
        <end position="419"/>
    </location>
</feature>
<dbReference type="SUPFAM" id="SSF63501">
    <property type="entry name" value="Frizzled cysteine-rich domain"/>
    <property type="match status" value="1"/>
</dbReference>
<sequence>MALAIRTSVTFVTFCLISVLLIPSDLVGARSSRRRPEKFVVQPSEIHGMYQEEFKCEKMEIKECQGIGYNYTYMPNRLGNERQNEAAMVLTSYKPLLQSNCSSQLLFFLCAVHAPMCSEQAKTVIGPCESMCRAVERTCRPVMKSFDFEWPDSLNCSNFPADNQPPTLCMAGHENQKPGEKNDLPQDIHCKPPQMKLTKDDRCVWKCGYEQGMFSVEEKNFSDRWMGVWAVLCFLSTIFTVLTFLIDASRFKYPERSIIFLAICYNIYSTSFILRLLVGRENISCERNIHGDMFLIQEGLGNTGCAIIFLLSYFFGMASYLWWVILTITWFLAAGMKWSHEAIEKHNSYFHLAAWSIPSIKVVVILIMRHVDGDELTGLCYVGNQDINALTGFVLAPIFTYLVIGTSFLFAGFVSLFRIKSYMKREGSKTDKLERLMVKIGIFSVLYIVPAAIVIGCYFYEHSNKKLWEETGEVNPSASIYHLRILMQLIIGVFTGFWVWSRKTMLTWRKCSQSLLVYNQQPAVEAYPRAHEARDHPVQSQRRISGHSSATTGTDSSRSPKGRFVAEGLYAIAVLPPNGDVTDSQSLVGGRNKGFKVDKSEAMQQPLLSLTTNRAEGSVSRENELLRTSTAQHGIR</sequence>
<evidence type="ECO:0000259" key="15">
    <source>
        <dbReference type="PROSITE" id="PS50038"/>
    </source>
</evidence>
<evidence type="ECO:0000256" key="5">
    <source>
        <dbReference type="ARBA" id="ARBA00022692"/>
    </source>
</evidence>
<dbReference type="InterPro" id="IPR000539">
    <property type="entry name" value="Frizzled/Smoothened_7TM"/>
</dbReference>
<feature type="transmembrane region" description="Helical" evidence="14">
    <location>
        <begin position="481"/>
        <end position="500"/>
    </location>
</feature>
<comment type="similarity">
    <text evidence="2">Belongs to the G-protein coupled receptor Fz/Smo family.</text>
</comment>
<dbReference type="GO" id="GO:0004930">
    <property type="term" value="F:G protein-coupled receptor activity"/>
    <property type="evidence" value="ECO:0007669"/>
    <property type="project" value="UniProtKB-KW"/>
</dbReference>
<evidence type="ECO:0000259" key="16">
    <source>
        <dbReference type="PROSITE" id="PS50261"/>
    </source>
</evidence>
<feature type="compositionally biased region" description="Polar residues" evidence="13">
    <location>
        <begin position="538"/>
        <end position="559"/>
    </location>
</feature>
<dbReference type="PROSITE" id="PS50261">
    <property type="entry name" value="G_PROTEIN_RECEP_F2_4"/>
    <property type="match status" value="1"/>
</dbReference>
<dbReference type="InterPro" id="IPR015526">
    <property type="entry name" value="Frizzled/SFRP"/>
</dbReference>
<organism evidence="17">
    <name type="scientific">Phallusia mammillata</name>
    <dbReference type="NCBI Taxonomy" id="59560"/>
    <lineage>
        <taxon>Eukaryota</taxon>
        <taxon>Metazoa</taxon>
        <taxon>Chordata</taxon>
        <taxon>Tunicata</taxon>
        <taxon>Ascidiacea</taxon>
        <taxon>Phlebobranchia</taxon>
        <taxon>Ascidiidae</taxon>
        <taxon>Phallusia</taxon>
    </lineage>
</organism>
<evidence type="ECO:0000256" key="4">
    <source>
        <dbReference type="ARBA" id="ARBA00022475"/>
    </source>
</evidence>
<gene>
    <name evidence="17" type="primary">Fzd4</name>
</gene>
<evidence type="ECO:0000256" key="9">
    <source>
        <dbReference type="ARBA" id="ARBA00023157"/>
    </source>
</evidence>
<keyword evidence="11" id="KW-0807">Transducer</keyword>
<evidence type="ECO:0000256" key="7">
    <source>
        <dbReference type="ARBA" id="ARBA00023040"/>
    </source>
</evidence>
<dbReference type="GO" id="GO:0017147">
    <property type="term" value="F:Wnt-protein binding"/>
    <property type="evidence" value="ECO:0007669"/>
    <property type="project" value="TreeGrafter"/>
</dbReference>
<dbReference type="FunFam" id="1.20.1070.10:FF:000020">
    <property type="entry name" value="Frizzled class receptor 10"/>
    <property type="match status" value="1"/>
</dbReference>
<proteinExistence type="evidence at transcript level"/>
<feature type="region of interest" description="Disordered" evidence="13">
    <location>
        <begin position="528"/>
        <end position="561"/>
    </location>
</feature>
<evidence type="ECO:0000256" key="6">
    <source>
        <dbReference type="ARBA" id="ARBA00022989"/>
    </source>
</evidence>
<keyword evidence="9 12" id="KW-1015">Disulfide bond</keyword>
<evidence type="ECO:0000313" key="17">
    <source>
        <dbReference type="EMBL" id="CAB3247784.1"/>
    </source>
</evidence>
<evidence type="ECO:0000256" key="2">
    <source>
        <dbReference type="ARBA" id="ARBA00008077"/>
    </source>
</evidence>
<dbReference type="PRINTS" id="PR00489">
    <property type="entry name" value="FRIZZLED"/>
</dbReference>
<evidence type="ECO:0000256" key="10">
    <source>
        <dbReference type="ARBA" id="ARBA00023170"/>
    </source>
</evidence>
<keyword evidence="10 17" id="KW-0675">Receptor</keyword>
<accession>A0A6F9DE14</accession>
<feature type="transmembrane region" description="Helical" evidence="14">
    <location>
        <begin position="440"/>
        <end position="461"/>
    </location>
</feature>
<name>A0A6F9DE14_9ASCI</name>
<feature type="domain" description="FZ" evidence="15">
    <location>
        <begin position="51"/>
        <end position="172"/>
    </location>
</feature>
<feature type="transmembrane region" description="Helical" evidence="14">
    <location>
        <begin position="6"/>
        <end position="28"/>
    </location>
</feature>
<feature type="disulfide bond" evidence="12">
    <location>
        <begin position="128"/>
        <end position="169"/>
    </location>
</feature>
<dbReference type="Gene3D" id="1.20.1070.10">
    <property type="entry name" value="Rhodopsin 7-helix transmembrane proteins"/>
    <property type="match status" value="1"/>
</dbReference>
<dbReference type="GO" id="GO:0042813">
    <property type="term" value="F:Wnt receptor activity"/>
    <property type="evidence" value="ECO:0007669"/>
    <property type="project" value="TreeGrafter"/>
</dbReference>
<evidence type="ECO:0000256" key="11">
    <source>
        <dbReference type="ARBA" id="ARBA00023224"/>
    </source>
</evidence>
<evidence type="ECO:0000256" key="1">
    <source>
        <dbReference type="ARBA" id="ARBA00004651"/>
    </source>
</evidence>
<dbReference type="GO" id="GO:0005886">
    <property type="term" value="C:plasma membrane"/>
    <property type="evidence" value="ECO:0007669"/>
    <property type="project" value="UniProtKB-SubCell"/>
</dbReference>
<reference evidence="17" key="1">
    <citation type="submission" date="2020-04" db="EMBL/GenBank/DDBJ databases">
        <authorList>
            <person name="Neveu A P."/>
        </authorList>
    </citation>
    <scope>NUCLEOTIDE SEQUENCE</scope>
    <source>
        <tissue evidence="17">Whole embryo</tissue>
    </source>
</reference>
<comment type="subcellular location">
    <subcellularLocation>
        <location evidence="1">Cell membrane</location>
        <topology evidence="1">Multi-pass membrane protein</topology>
    </subcellularLocation>
</comment>
<dbReference type="PANTHER" id="PTHR11309:SF23">
    <property type="entry name" value="FRIZZLED-4"/>
    <property type="match status" value="1"/>
</dbReference>
<dbReference type="EMBL" id="LR785321">
    <property type="protein sequence ID" value="CAB3247784.1"/>
    <property type="molecule type" value="mRNA"/>
</dbReference>
<dbReference type="SMART" id="SM00063">
    <property type="entry name" value="FRI"/>
    <property type="match status" value="1"/>
</dbReference>
<feature type="domain" description="G-protein coupled receptors family 2 profile 2" evidence="16">
    <location>
        <begin position="222"/>
        <end position="507"/>
    </location>
</feature>
<feature type="disulfide bond" evidence="12">
    <location>
        <begin position="132"/>
        <end position="156"/>
    </location>
</feature>
<evidence type="ECO:0000256" key="13">
    <source>
        <dbReference type="SAM" id="MobiDB-lite"/>
    </source>
</evidence>
<feature type="disulfide bond" evidence="12">
    <location>
        <begin position="101"/>
        <end position="139"/>
    </location>
</feature>
<evidence type="ECO:0000256" key="8">
    <source>
        <dbReference type="ARBA" id="ARBA00023136"/>
    </source>
</evidence>
<feature type="compositionally biased region" description="Polar residues" evidence="13">
    <location>
        <begin position="626"/>
        <end position="636"/>
    </location>
</feature>
<feature type="disulfide bond" evidence="12">
    <location>
        <begin position="56"/>
        <end position="117"/>
    </location>
</feature>
<keyword evidence="3" id="KW-0217">Developmental protein</keyword>
<dbReference type="InterPro" id="IPR017981">
    <property type="entry name" value="GPCR_2-like_7TM"/>
</dbReference>
<dbReference type="PANTHER" id="PTHR11309">
    <property type="entry name" value="FRIZZLED"/>
    <property type="match status" value="1"/>
</dbReference>
<keyword evidence="6 14" id="KW-1133">Transmembrane helix</keyword>
<feature type="region of interest" description="Disordered" evidence="13">
    <location>
        <begin position="615"/>
        <end position="636"/>
    </location>
</feature>
<keyword evidence="7" id="KW-0297">G-protein coupled receptor</keyword>
<feature type="transmembrane region" description="Helical" evidence="14">
    <location>
        <begin position="258"/>
        <end position="278"/>
    </location>
</feature>
<keyword evidence="4" id="KW-1003">Cell membrane</keyword>
<evidence type="ECO:0000256" key="12">
    <source>
        <dbReference type="PROSITE-ProRule" id="PRU00090"/>
    </source>
</evidence>
<keyword evidence="8 14" id="KW-0472">Membrane</keyword>
<evidence type="ECO:0000256" key="14">
    <source>
        <dbReference type="SAM" id="Phobius"/>
    </source>
</evidence>
<feature type="transmembrane region" description="Helical" evidence="14">
    <location>
        <begin position="225"/>
        <end position="246"/>
    </location>
</feature>